<dbReference type="Gene3D" id="2.102.10.10">
    <property type="entry name" value="Rieske [2Fe-2S] iron-sulphur domain"/>
    <property type="match status" value="1"/>
</dbReference>
<proteinExistence type="predicted"/>
<dbReference type="PROSITE" id="PS51296">
    <property type="entry name" value="RIESKE"/>
    <property type="match status" value="1"/>
</dbReference>
<evidence type="ECO:0000256" key="4">
    <source>
        <dbReference type="ARBA" id="ARBA00022723"/>
    </source>
</evidence>
<comment type="caution">
    <text evidence="11">The sequence shown here is derived from an EMBL/GenBank/DDBJ whole genome shotgun (WGS) entry which is preliminary data.</text>
</comment>
<dbReference type="EMBL" id="JBHSZO010000001">
    <property type="protein sequence ID" value="MFC7216596.1"/>
    <property type="molecule type" value="Genomic_DNA"/>
</dbReference>
<keyword evidence="4" id="KW-0479">Metal-binding</keyword>
<dbReference type="InterPro" id="IPR036922">
    <property type="entry name" value="Rieske_2Fe-2S_sf"/>
</dbReference>
<dbReference type="InterPro" id="IPR005805">
    <property type="entry name" value="Rieske_Fe-S_prot_C"/>
</dbReference>
<organism evidence="11 12">
    <name type="scientific">Streptomyces polyrhachis</name>
    <dbReference type="NCBI Taxonomy" id="1282885"/>
    <lineage>
        <taxon>Bacteria</taxon>
        <taxon>Bacillati</taxon>
        <taxon>Actinomycetota</taxon>
        <taxon>Actinomycetes</taxon>
        <taxon>Kitasatosporales</taxon>
        <taxon>Streptomycetaceae</taxon>
        <taxon>Streptomyces</taxon>
    </lineage>
</organism>
<keyword evidence="5" id="KW-0408">Iron</keyword>
<keyword evidence="6" id="KW-0411">Iron-sulfur</keyword>
<evidence type="ECO:0000313" key="11">
    <source>
        <dbReference type="EMBL" id="MFC7216596.1"/>
    </source>
</evidence>
<evidence type="ECO:0000256" key="3">
    <source>
        <dbReference type="ARBA" id="ARBA00022714"/>
    </source>
</evidence>
<dbReference type="CDD" id="cd03467">
    <property type="entry name" value="Rieske"/>
    <property type="match status" value="1"/>
</dbReference>
<dbReference type="InterPro" id="IPR014349">
    <property type="entry name" value="Rieske_Fe-S_prot"/>
</dbReference>
<evidence type="ECO:0000256" key="8">
    <source>
        <dbReference type="ARBA" id="ARBA00029586"/>
    </source>
</evidence>
<comment type="cofactor">
    <cofactor evidence="9">
        <name>[2Fe-2S] cluster</name>
        <dbReference type="ChEBI" id="CHEBI:190135"/>
    </cofactor>
</comment>
<feature type="domain" description="Rieske" evidence="10">
    <location>
        <begin position="60"/>
        <end position="145"/>
    </location>
</feature>
<evidence type="ECO:0000256" key="5">
    <source>
        <dbReference type="ARBA" id="ARBA00023004"/>
    </source>
</evidence>
<sequence length="149" mass="15245">MEEPIASAASQPTATRRTVLCRAAAALATTGALTACSTDTPAHQENTGPKGDIDLGDPEAVPVGGAKLYRTERVIVSRPTADTYRALSAVCTHQACVLGEIKGDEAICPCHGSRFDTADGTAVHGPATAPLPSLPVSVKDGRLVAVRKG</sequence>
<keyword evidence="7" id="KW-1015">Disulfide bond</keyword>
<evidence type="ECO:0000256" key="2">
    <source>
        <dbReference type="ARBA" id="ARBA00015816"/>
    </source>
</evidence>
<gene>
    <name evidence="11" type="ORF">ACFQLX_00185</name>
</gene>
<evidence type="ECO:0000259" key="10">
    <source>
        <dbReference type="PROSITE" id="PS51296"/>
    </source>
</evidence>
<evidence type="ECO:0000256" key="6">
    <source>
        <dbReference type="ARBA" id="ARBA00023014"/>
    </source>
</evidence>
<evidence type="ECO:0000256" key="1">
    <source>
        <dbReference type="ARBA" id="ARBA00002494"/>
    </source>
</evidence>
<name>A0ABW2G9P6_9ACTN</name>
<keyword evidence="12" id="KW-1185">Reference proteome</keyword>
<dbReference type="PRINTS" id="PR00162">
    <property type="entry name" value="RIESKE"/>
</dbReference>
<dbReference type="Pfam" id="PF00355">
    <property type="entry name" value="Rieske"/>
    <property type="match status" value="1"/>
</dbReference>
<accession>A0ABW2G9P6</accession>
<comment type="function">
    <text evidence="1">Iron-sulfur subunit of the cytochrome bc1 complex, an essential component of the respiratory electron transport chain required for ATP synthesis. The bc1 complex catalyzes the oxidation of menaquinol and the reduction of cytochrome c in the respiratory chain. The bc1 complex operates through a Q-cycle mechanism that couples electron transfer to generation of the proton gradient that drives ATP synthesis.</text>
</comment>
<dbReference type="InterPro" id="IPR017941">
    <property type="entry name" value="Rieske_2Fe-2S"/>
</dbReference>
<dbReference type="RefSeq" id="WP_386410173.1">
    <property type="nucleotide sequence ID" value="NZ_JBHSZO010000001.1"/>
</dbReference>
<evidence type="ECO:0000256" key="7">
    <source>
        <dbReference type="ARBA" id="ARBA00023157"/>
    </source>
</evidence>
<dbReference type="SUPFAM" id="SSF50022">
    <property type="entry name" value="ISP domain"/>
    <property type="match status" value="1"/>
</dbReference>
<evidence type="ECO:0000256" key="9">
    <source>
        <dbReference type="ARBA" id="ARBA00034078"/>
    </source>
</evidence>
<evidence type="ECO:0000313" key="12">
    <source>
        <dbReference type="Proteomes" id="UP001596413"/>
    </source>
</evidence>
<dbReference type="Proteomes" id="UP001596413">
    <property type="component" value="Unassembled WGS sequence"/>
</dbReference>
<keyword evidence="3" id="KW-0001">2Fe-2S</keyword>
<protein>
    <recommendedName>
        <fullName evidence="2">Cytochrome bc1 complex Rieske iron-sulfur subunit</fullName>
    </recommendedName>
    <alternativeName>
        <fullName evidence="8">Cytochrome bc1 reductase complex subunit QcrA</fullName>
    </alternativeName>
</protein>
<dbReference type="PANTHER" id="PTHR10134">
    <property type="entry name" value="CYTOCHROME B-C1 COMPLEX SUBUNIT RIESKE, MITOCHONDRIAL"/>
    <property type="match status" value="1"/>
</dbReference>
<reference evidence="12" key="1">
    <citation type="journal article" date="2019" name="Int. J. Syst. Evol. Microbiol.">
        <title>The Global Catalogue of Microorganisms (GCM) 10K type strain sequencing project: providing services to taxonomists for standard genome sequencing and annotation.</title>
        <authorList>
            <consortium name="The Broad Institute Genomics Platform"/>
            <consortium name="The Broad Institute Genome Sequencing Center for Infectious Disease"/>
            <person name="Wu L."/>
            <person name="Ma J."/>
        </authorList>
    </citation>
    <scope>NUCLEOTIDE SEQUENCE [LARGE SCALE GENOMIC DNA]</scope>
    <source>
        <strain evidence="12">CGMCC 1.13681</strain>
    </source>
</reference>